<organism evidence="1 2">
    <name type="scientific">Rhodocytophaga rosea</name>
    <dbReference type="NCBI Taxonomy" id="2704465"/>
    <lineage>
        <taxon>Bacteria</taxon>
        <taxon>Pseudomonadati</taxon>
        <taxon>Bacteroidota</taxon>
        <taxon>Cytophagia</taxon>
        <taxon>Cytophagales</taxon>
        <taxon>Rhodocytophagaceae</taxon>
        <taxon>Rhodocytophaga</taxon>
    </lineage>
</organism>
<evidence type="ECO:0000313" key="2">
    <source>
        <dbReference type="Proteomes" id="UP000480178"/>
    </source>
</evidence>
<name>A0A6C0GU41_9BACT</name>
<keyword evidence="2" id="KW-1185">Reference proteome</keyword>
<dbReference type="PROSITE" id="PS51257">
    <property type="entry name" value="PROKAR_LIPOPROTEIN"/>
    <property type="match status" value="1"/>
</dbReference>
<dbReference type="EMBL" id="CP048222">
    <property type="protein sequence ID" value="QHT71063.1"/>
    <property type="molecule type" value="Genomic_DNA"/>
</dbReference>
<proteinExistence type="predicted"/>
<evidence type="ECO:0008006" key="3">
    <source>
        <dbReference type="Google" id="ProtNLM"/>
    </source>
</evidence>
<dbReference type="AlphaFoldDB" id="A0A6C0GU41"/>
<dbReference type="RefSeq" id="WP_162447006.1">
    <property type="nucleotide sequence ID" value="NZ_CP048222.1"/>
</dbReference>
<protein>
    <recommendedName>
        <fullName evidence="3">Lipoprotein</fullName>
    </recommendedName>
</protein>
<reference evidence="1 2" key="1">
    <citation type="submission" date="2020-01" db="EMBL/GenBank/DDBJ databases">
        <authorList>
            <person name="Kim M.K."/>
        </authorList>
    </citation>
    <scope>NUCLEOTIDE SEQUENCE [LARGE SCALE GENOMIC DNA]</scope>
    <source>
        <strain evidence="1 2">172606-1</strain>
    </source>
</reference>
<dbReference type="KEGG" id="rhoz:GXP67_32635"/>
<gene>
    <name evidence="1" type="ORF">GXP67_32635</name>
</gene>
<dbReference type="Proteomes" id="UP000480178">
    <property type="component" value="Chromosome"/>
</dbReference>
<evidence type="ECO:0000313" key="1">
    <source>
        <dbReference type="EMBL" id="QHT71063.1"/>
    </source>
</evidence>
<sequence length="139" mass="16263">MKSIRSVYLLIASFITSCSSEKETITGKFKKFNIEFKEEFYILENSSASAIGDYSEKIIIHISPSDRLDIQQMFKNCPGYTDTIPGYRNDHGKEEKTETAFKIKEGYYYELFIPHNGYERYAIRLDTTKNELVYSYIDE</sequence>
<accession>A0A6C0GU41</accession>